<evidence type="ECO:0000256" key="1">
    <source>
        <dbReference type="SAM" id="Phobius"/>
    </source>
</evidence>
<feature type="transmembrane region" description="Helical" evidence="1">
    <location>
        <begin position="244"/>
        <end position="263"/>
    </location>
</feature>
<reference evidence="2" key="2">
    <citation type="submission" date="2023-01" db="EMBL/GenBank/DDBJ databases">
        <authorList>
            <person name="Sun Q."/>
            <person name="Evtushenko L."/>
        </authorList>
    </citation>
    <scope>NUCLEOTIDE SEQUENCE</scope>
    <source>
        <strain evidence="2">VKM Ac-1020</strain>
    </source>
</reference>
<dbReference type="SUPFAM" id="SSF103473">
    <property type="entry name" value="MFS general substrate transporter"/>
    <property type="match status" value="1"/>
</dbReference>
<feature type="transmembrane region" description="Helical" evidence="1">
    <location>
        <begin position="299"/>
        <end position="317"/>
    </location>
</feature>
<feature type="transmembrane region" description="Helical" evidence="1">
    <location>
        <begin position="356"/>
        <end position="377"/>
    </location>
</feature>
<feature type="transmembrane region" description="Helical" evidence="1">
    <location>
        <begin position="205"/>
        <end position="232"/>
    </location>
</feature>
<feature type="transmembrane region" description="Helical" evidence="1">
    <location>
        <begin position="44"/>
        <end position="66"/>
    </location>
</feature>
<dbReference type="Pfam" id="PF07690">
    <property type="entry name" value="MFS_1"/>
    <property type="match status" value="1"/>
</dbReference>
<gene>
    <name evidence="2" type="ORF">GCM10017576_32090</name>
</gene>
<evidence type="ECO:0000313" key="3">
    <source>
        <dbReference type="Proteomes" id="UP001142462"/>
    </source>
</evidence>
<name>A0A9W6H677_9MICO</name>
<proteinExistence type="predicted"/>
<dbReference type="PANTHER" id="PTHR23542:SF1">
    <property type="entry name" value="MAJOR FACILITATOR SUPERFAMILY (MFS) PROFILE DOMAIN-CONTAINING PROTEIN"/>
    <property type="match status" value="1"/>
</dbReference>
<keyword evidence="1" id="KW-0472">Membrane</keyword>
<dbReference type="Proteomes" id="UP001142462">
    <property type="component" value="Unassembled WGS sequence"/>
</dbReference>
<accession>A0A9W6H677</accession>
<dbReference type="RefSeq" id="WP_271174755.1">
    <property type="nucleotide sequence ID" value="NZ_BSEJ01000024.1"/>
</dbReference>
<dbReference type="AlphaFoldDB" id="A0A9W6H677"/>
<comment type="caution">
    <text evidence="2">The sequence shown here is derived from an EMBL/GenBank/DDBJ whole genome shotgun (WGS) entry which is preliminary data.</text>
</comment>
<evidence type="ECO:0000313" key="2">
    <source>
        <dbReference type="EMBL" id="GLJ63078.1"/>
    </source>
</evidence>
<reference evidence="2" key="1">
    <citation type="journal article" date="2014" name="Int. J. Syst. Evol. Microbiol.">
        <title>Complete genome sequence of Corynebacterium casei LMG S-19264T (=DSM 44701T), isolated from a smear-ripened cheese.</title>
        <authorList>
            <consortium name="US DOE Joint Genome Institute (JGI-PGF)"/>
            <person name="Walter F."/>
            <person name="Albersmeier A."/>
            <person name="Kalinowski J."/>
            <person name="Ruckert C."/>
        </authorList>
    </citation>
    <scope>NUCLEOTIDE SEQUENCE</scope>
    <source>
        <strain evidence="2">VKM Ac-1020</strain>
    </source>
</reference>
<protein>
    <submittedName>
        <fullName evidence="2">MFS transporter</fullName>
    </submittedName>
</protein>
<keyword evidence="1" id="KW-0812">Transmembrane</keyword>
<organism evidence="2 3">
    <name type="scientific">Microbacterium barkeri</name>
    <dbReference type="NCBI Taxonomy" id="33917"/>
    <lineage>
        <taxon>Bacteria</taxon>
        <taxon>Bacillati</taxon>
        <taxon>Actinomycetota</taxon>
        <taxon>Actinomycetes</taxon>
        <taxon>Micrococcales</taxon>
        <taxon>Microbacteriaceae</taxon>
        <taxon>Microbacterium</taxon>
    </lineage>
</organism>
<dbReference type="EMBL" id="BSEJ01000024">
    <property type="protein sequence ID" value="GLJ63078.1"/>
    <property type="molecule type" value="Genomic_DNA"/>
</dbReference>
<feature type="transmembrane region" description="Helical" evidence="1">
    <location>
        <begin position="329"/>
        <end position="350"/>
    </location>
</feature>
<dbReference type="InterPro" id="IPR036259">
    <property type="entry name" value="MFS_trans_sf"/>
</dbReference>
<keyword evidence="3" id="KW-1185">Reference proteome</keyword>
<dbReference type="GO" id="GO:0022857">
    <property type="term" value="F:transmembrane transporter activity"/>
    <property type="evidence" value="ECO:0007669"/>
    <property type="project" value="InterPro"/>
</dbReference>
<feature type="transmembrane region" description="Helical" evidence="1">
    <location>
        <begin position="275"/>
        <end position="293"/>
    </location>
</feature>
<keyword evidence="1" id="KW-1133">Transmembrane helix</keyword>
<dbReference type="InterPro" id="IPR011701">
    <property type="entry name" value="MFS"/>
</dbReference>
<sequence>MSGYRDLLRTPGVGRIIAAQLAARFPGGMVALAVLLHVEHTHHSYGAAGTVLAAVSIGQAVAGPVTSRWMGRWGMRRVLALTTLVTSAAIAALALVPAPLPVTILFGLIAGLASPPVQSAVRTIYPKMVNASQLTALYSLDASLQEIIWIAGPVLITFVSTQISTVVGLVMIVGFTIAGGTWFILSPELGRVRIPRSRRSFGRVLRGPTVVLTTVLGFLLIGACAAAEAGVVASFGEGAVESGFILAVFAVGSFVGGLAFGNLPMSPWSMARRYAIIAVGMGLTLVSLDAWWLGGSLVIAGLGIAPVLAMSFAITSASVKFSETAEAYGWINTGQLIGAALGSAIAGFMIDGIGPRGAMMTALGFIVLGLIVAIVCVRGFPDLRGRDASPIPDTEPVQTLP</sequence>
<dbReference type="Gene3D" id="1.20.1250.20">
    <property type="entry name" value="MFS general substrate transporter like domains"/>
    <property type="match status" value="1"/>
</dbReference>
<feature type="transmembrane region" description="Helical" evidence="1">
    <location>
        <begin position="21"/>
        <end position="38"/>
    </location>
</feature>
<feature type="transmembrane region" description="Helical" evidence="1">
    <location>
        <begin position="165"/>
        <end position="185"/>
    </location>
</feature>
<dbReference type="PANTHER" id="PTHR23542">
    <property type="match status" value="1"/>
</dbReference>